<dbReference type="EMBL" id="BATA01000078">
    <property type="protein sequence ID" value="GAD53581.1"/>
    <property type="molecule type" value="Genomic_DNA"/>
</dbReference>
<dbReference type="RefSeq" id="WP_020222749.1">
    <property type="nucleotide sequence ID" value="NZ_BANO01000340.1"/>
</dbReference>
<dbReference type="eggNOG" id="arCOG00615">
    <property type="taxonomic scope" value="Archaea"/>
</dbReference>
<comment type="cofactor">
    <cofactor evidence="1">
        <name>FMN</name>
        <dbReference type="ChEBI" id="CHEBI:58210"/>
    </cofactor>
</comment>
<keyword evidence="3" id="KW-0288">FMN</keyword>
<keyword evidence="4" id="KW-0521">NADP</keyword>
<evidence type="ECO:0000313" key="8">
    <source>
        <dbReference type="Proteomes" id="UP000016986"/>
    </source>
</evidence>
<dbReference type="PANTHER" id="PTHR43303:SF4">
    <property type="entry name" value="NADPH DEHYDROGENASE C23G7.10C-RELATED"/>
    <property type="match status" value="1"/>
</dbReference>
<dbReference type="Pfam" id="PF00724">
    <property type="entry name" value="Oxidored_FMN"/>
    <property type="match status" value="1"/>
</dbReference>
<keyword evidence="5" id="KW-0560">Oxidoreductase</keyword>
<dbReference type="OrthoDB" id="122964at2157"/>
<evidence type="ECO:0000256" key="2">
    <source>
        <dbReference type="ARBA" id="ARBA00022630"/>
    </source>
</evidence>
<dbReference type="CDD" id="cd02932">
    <property type="entry name" value="OYE_YqiM_FMN"/>
    <property type="match status" value="1"/>
</dbReference>
<reference evidence="7 8" key="1">
    <citation type="submission" date="2013-09" db="EMBL/GenBank/DDBJ databases">
        <title>Whole genome sequencing of Halarchaeum acidiphilum strain MH1-52-1.</title>
        <authorList>
            <person name="Shimane Y."/>
            <person name="Minegishi H."/>
            <person name="Nishi S."/>
            <person name="Echigo A."/>
            <person name="Shuto A."/>
            <person name="Konishi M."/>
            <person name="Ito T."/>
            <person name="Ohkuma M."/>
            <person name="Ohta Y."/>
            <person name="Nagano Y."/>
            <person name="Tsubouchi T."/>
            <person name="Mori K."/>
            <person name="Usui K."/>
            <person name="Kamekura M."/>
            <person name="Usami R."/>
            <person name="Takaki Y."/>
            <person name="Hatada Y."/>
        </authorList>
    </citation>
    <scope>NUCLEOTIDE SEQUENCE [LARGE SCALE GENOMIC DNA]</scope>
    <source>
        <strain evidence="7 8">JCM 16109</strain>
    </source>
</reference>
<dbReference type="Proteomes" id="UP000016986">
    <property type="component" value="Unassembled WGS sequence"/>
</dbReference>
<dbReference type="InterPro" id="IPR013785">
    <property type="entry name" value="Aldolase_TIM"/>
</dbReference>
<dbReference type="Gene3D" id="3.20.20.70">
    <property type="entry name" value="Aldolase class I"/>
    <property type="match status" value="1"/>
</dbReference>
<accession>U2YGT8</accession>
<feature type="domain" description="NADH:flavin oxidoreductase/NADH oxidase N-terminal" evidence="6">
    <location>
        <begin position="4"/>
        <end position="348"/>
    </location>
</feature>
<evidence type="ECO:0000313" key="7">
    <source>
        <dbReference type="EMBL" id="GAD53581.1"/>
    </source>
</evidence>
<dbReference type="InterPro" id="IPR001155">
    <property type="entry name" value="OxRdtase_FMN_N"/>
</dbReference>
<dbReference type="PANTHER" id="PTHR43303">
    <property type="entry name" value="NADPH DEHYDROGENASE C23G7.10C-RELATED"/>
    <property type="match status" value="1"/>
</dbReference>
<keyword evidence="8" id="KW-1185">Reference proteome</keyword>
<organism evidence="7 8">
    <name type="scientific">Halarchaeum acidiphilum MH1-52-1</name>
    <dbReference type="NCBI Taxonomy" id="1261545"/>
    <lineage>
        <taxon>Archaea</taxon>
        <taxon>Methanobacteriati</taxon>
        <taxon>Methanobacteriota</taxon>
        <taxon>Stenosarchaea group</taxon>
        <taxon>Halobacteria</taxon>
        <taxon>Halobacteriales</taxon>
        <taxon>Halobacteriaceae</taxon>
    </lineage>
</organism>
<proteinExistence type="predicted"/>
<dbReference type="GO" id="GO:0010181">
    <property type="term" value="F:FMN binding"/>
    <property type="evidence" value="ECO:0007669"/>
    <property type="project" value="InterPro"/>
</dbReference>
<name>U2YGT8_9EURY</name>
<evidence type="ECO:0000256" key="5">
    <source>
        <dbReference type="ARBA" id="ARBA00023002"/>
    </source>
</evidence>
<evidence type="ECO:0000256" key="4">
    <source>
        <dbReference type="ARBA" id="ARBA00022857"/>
    </source>
</evidence>
<sequence>MTHLFDSLTLRETEIPNRIAVSPMCQYSVDERDGIATPWHHVHLGSRAVGGAGLVMSEATAVEPRGRITPEDLGIWSEEHADALRETTEFVKSQGAVPGIQLAHAGRKASTSRPWEGHDPLQPDEGGWEVVAPSDDAWPYGDQEAPPTRAMDAEDIDDVIEAFREGAEHALDAGFEVAEVHGAHGYLLHEFLSPVTNHRDDEYGGSFENRARLIREVTEAVREVWPDEKPVLVRLSGTDWIDDEESWTVEQSARLADVLHEAGADLIDVSSGGIAPRSAPDWAGPNYQLALAEHVRENSESGVSVGTVGGVTTSEQSEAIVRNERADLVIIGREFLRDPYFGLHAAHELGYEDEVEIPNQYLRGFDERL</sequence>
<evidence type="ECO:0000259" key="6">
    <source>
        <dbReference type="Pfam" id="PF00724"/>
    </source>
</evidence>
<dbReference type="AlphaFoldDB" id="U2YGT8"/>
<dbReference type="GO" id="GO:0050661">
    <property type="term" value="F:NADP binding"/>
    <property type="evidence" value="ECO:0007669"/>
    <property type="project" value="InterPro"/>
</dbReference>
<evidence type="ECO:0000256" key="3">
    <source>
        <dbReference type="ARBA" id="ARBA00022643"/>
    </source>
</evidence>
<dbReference type="GO" id="GO:0003959">
    <property type="term" value="F:NADPH dehydrogenase activity"/>
    <property type="evidence" value="ECO:0007669"/>
    <property type="project" value="InterPro"/>
</dbReference>
<evidence type="ECO:0000256" key="1">
    <source>
        <dbReference type="ARBA" id="ARBA00001917"/>
    </source>
</evidence>
<protein>
    <submittedName>
        <fullName evidence="7">NADH-dependent flavin oxidoreductase</fullName>
    </submittedName>
</protein>
<dbReference type="InterPro" id="IPR044152">
    <property type="entry name" value="YqjM-like"/>
</dbReference>
<gene>
    <name evidence="7" type="ORF">MBEHAL_2341</name>
</gene>
<dbReference type="SUPFAM" id="SSF51395">
    <property type="entry name" value="FMN-linked oxidoreductases"/>
    <property type="match status" value="1"/>
</dbReference>
<keyword evidence="2" id="KW-0285">Flavoprotein</keyword>
<comment type="caution">
    <text evidence="7">The sequence shown here is derived from an EMBL/GenBank/DDBJ whole genome shotgun (WGS) entry which is preliminary data.</text>
</comment>